<evidence type="ECO:0000256" key="1">
    <source>
        <dbReference type="SAM" id="Phobius"/>
    </source>
</evidence>
<dbReference type="AlphaFoldDB" id="A0A8H5CUR8"/>
<evidence type="ECO:0000313" key="2">
    <source>
        <dbReference type="EMBL" id="KAF5348305.1"/>
    </source>
</evidence>
<organism evidence="2 3">
    <name type="scientific">Leucocoprinus leucothites</name>
    <dbReference type="NCBI Taxonomy" id="201217"/>
    <lineage>
        <taxon>Eukaryota</taxon>
        <taxon>Fungi</taxon>
        <taxon>Dikarya</taxon>
        <taxon>Basidiomycota</taxon>
        <taxon>Agaricomycotina</taxon>
        <taxon>Agaricomycetes</taxon>
        <taxon>Agaricomycetidae</taxon>
        <taxon>Agaricales</taxon>
        <taxon>Agaricineae</taxon>
        <taxon>Agaricaceae</taxon>
        <taxon>Leucocoprinus</taxon>
    </lineage>
</organism>
<accession>A0A8H5CUR8</accession>
<keyword evidence="1" id="KW-1133">Transmembrane helix</keyword>
<keyword evidence="1" id="KW-0812">Transmembrane</keyword>
<evidence type="ECO:0000313" key="3">
    <source>
        <dbReference type="Proteomes" id="UP000559027"/>
    </source>
</evidence>
<keyword evidence="1" id="KW-0472">Membrane</keyword>
<feature type="transmembrane region" description="Helical" evidence="1">
    <location>
        <begin position="50"/>
        <end position="69"/>
    </location>
</feature>
<keyword evidence="3" id="KW-1185">Reference proteome</keyword>
<sequence>MDNDRQDKKVLRIVVHFLLLLDTAQTFMTLDDVFVCMLEDFNLAPIDGPLLDATIMFTVQIMYCWRLWVFGRWKVIPTIAALDMIVDPVTQADRFDPVEEVYVYPTFTHPRPITLTPFPKLTKYRTEHATERTKTIVMRILILTLETNAMTAIIQKETNVYVTLYSNCFMVLLNQRIYYSTMARAAEDMGTSNSSYRGVMPLHDNDTLSSQDQNTGQMSPLRFTETTSDATRTMVDTSGLETVCGIHETKDGQESKTLPRDFV</sequence>
<proteinExistence type="predicted"/>
<gene>
    <name evidence="2" type="ORF">D9756_010532</name>
</gene>
<protein>
    <submittedName>
        <fullName evidence="2">Uncharacterized protein</fullName>
    </submittedName>
</protein>
<reference evidence="2 3" key="1">
    <citation type="journal article" date="2020" name="ISME J.">
        <title>Uncovering the hidden diversity of litter-decomposition mechanisms in mushroom-forming fungi.</title>
        <authorList>
            <person name="Floudas D."/>
            <person name="Bentzer J."/>
            <person name="Ahren D."/>
            <person name="Johansson T."/>
            <person name="Persson P."/>
            <person name="Tunlid A."/>
        </authorList>
    </citation>
    <scope>NUCLEOTIDE SEQUENCE [LARGE SCALE GENOMIC DNA]</scope>
    <source>
        <strain evidence="2 3">CBS 146.42</strain>
    </source>
</reference>
<comment type="caution">
    <text evidence="2">The sequence shown here is derived from an EMBL/GenBank/DDBJ whole genome shotgun (WGS) entry which is preliminary data.</text>
</comment>
<dbReference type="EMBL" id="JAACJO010000020">
    <property type="protein sequence ID" value="KAF5348305.1"/>
    <property type="molecule type" value="Genomic_DNA"/>
</dbReference>
<dbReference type="Proteomes" id="UP000559027">
    <property type="component" value="Unassembled WGS sequence"/>
</dbReference>
<dbReference type="OrthoDB" id="2522538at2759"/>
<name>A0A8H5CUR8_9AGAR</name>